<dbReference type="EMBL" id="JAMYJR010000059">
    <property type="protein sequence ID" value="MCO8277513.1"/>
    <property type="molecule type" value="Genomic_DNA"/>
</dbReference>
<name>A0ABT1E3S9_9ACTN</name>
<dbReference type="SUPFAM" id="SSF82607">
    <property type="entry name" value="YbaB-like"/>
    <property type="match status" value="1"/>
</dbReference>
<protein>
    <submittedName>
        <fullName evidence="1">YbaB/EbfC family nucleoid-associated protein</fullName>
    </submittedName>
</protein>
<organism evidence="1 2">
    <name type="scientific">Paractinoplanes aksuensis</name>
    <dbReference type="NCBI Taxonomy" id="2939490"/>
    <lineage>
        <taxon>Bacteria</taxon>
        <taxon>Bacillati</taxon>
        <taxon>Actinomycetota</taxon>
        <taxon>Actinomycetes</taxon>
        <taxon>Micromonosporales</taxon>
        <taxon>Micromonosporaceae</taxon>
        <taxon>Paractinoplanes</taxon>
    </lineage>
</organism>
<sequence>MEGLIDMRDVDAAEDWLDSWVASVNTRAATTAELARQVASLTARASSDDGLITVTVGSTGQVENLELDERVHRIPGPDLAREILQVMRTAQQRLSAQVAEQVRQTVGADTETGRAVIDSFDQRFPAPQEPDDDR</sequence>
<comment type="caution">
    <text evidence="1">The sequence shown here is derived from an EMBL/GenBank/DDBJ whole genome shotgun (WGS) entry which is preliminary data.</text>
</comment>
<accession>A0ABT1E3S9</accession>
<evidence type="ECO:0000313" key="2">
    <source>
        <dbReference type="Proteomes" id="UP001523369"/>
    </source>
</evidence>
<dbReference type="Pfam" id="PF02575">
    <property type="entry name" value="YbaB_DNA_bd"/>
    <property type="match status" value="1"/>
</dbReference>
<dbReference type="Gene3D" id="3.30.1310.10">
    <property type="entry name" value="Nucleoid-associated protein YbaB-like domain"/>
    <property type="match status" value="1"/>
</dbReference>
<gene>
    <name evidence="1" type="ORF">M1L60_43740</name>
</gene>
<proteinExistence type="predicted"/>
<reference evidence="1 2" key="1">
    <citation type="submission" date="2022-06" db="EMBL/GenBank/DDBJ databases">
        <title>New Species of the Genus Actinoplanes, ActinopZanes ferrugineus.</title>
        <authorList>
            <person name="Ding P."/>
        </authorList>
    </citation>
    <scope>NUCLEOTIDE SEQUENCE [LARGE SCALE GENOMIC DNA]</scope>
    <source>
        <strain evidence="1 2">TRM88003</strain>
    </source>
</reference>
<dbReference type="InterPro" id="IPR036894">
    <property type="entry name" value="YbaB-like_sf"/>
</dbReference>
<evidence type="ECO:0000313" key="1">
    <source>
        <dbReference type="EMBL" id="MCO8277513.1"/>
    </source>
</evidence>
<dbReference type="Proteomes" id="UP001523369">
    <property type="component" value="Unassembled WGS sequence"/>
</dbReference>
<keyword evidence="2" id="KW-1185">Reference proteome</keyword>
<dbReference type="InterPro" id="IPR004401">
    <property type="entry name" value="YbaB/EbfC"/>
</dbReference>